<accession>A0ABS7XCB8</accession>
<dbReference type="NCBIfam" id="TIGR02444">
    <property type="entry name" value="TIGR02444 family protein"/>
    <property type="match status" value="1"/>
</dbReference>
<organism evidence="1 2">
    <name type="scientific">Rheinheimera maricola</name>
    <dbReference type="NCBI Taxonomy" id="2793282"/>
    <lineage>
        <taxon>Bacteria</taxon>
        <taxon>Pseudomonadati</taxon>
        <taxon>Pseudomonadota</taxon>
        <taxon>Gammaproteobacteria</taxon>
        <taxon>Chromatiales</taxon>
        <taxon>Chromatiaceae</taxon>
        <taxon>Rheinheimera</taxon>
    </lineage>
</organism>
<protein>
    <submittedName>
        <fullName evidence="1">TIGR02444 family protein</fullName>
    </submittedName>
</protein>
<sequence>MPNRGGKLANPISTEQLWQFSLALYPKVKHLCLQWQDELGANVNLLLLLSYLEQQQLSLTGTQLQQLSAELALFSTQFTQPLRQLRKNVTNSGIAPELQQPLKQSLLHAELALERLEQHLLLQHCPALTAQATPLLESYFSLLAADSAKYAAQIVDLRQSYRKPA</sequence>
<comment type="caution">
    <text evidence="1">The sequence shown here is derived from an EMBL/GenBank/DDBJ whole genome shotgun (WGS) entry which is preliminary data.</text>
</comment>
<name>A0ABS7XCB8_9GAMM</name>
<keyword evidence="2" id="KW-1185">Reference proteome</keyword>
<dbReference type="Proteomes" id="UP000663814">
    <property type="component" value="Unassembled WGS sequence"/>
</dbReference>
<dbReference type="RefSeq" id="WP_205311708.1">
    <property type="nucleotide sequence ID" value="NZ_JAERPS020000006.1"/>
</dbReference>
<dbReference type="InterPro" id="IPR012659">
    <property type="entry name" value="CHP02444"/>
</dbReference>
<proteinExistence type="predicted"/>
<reference evidence="1 2" key="1">
    <citation type="submission" date="2021-08" db="EMBL/GenBank/DDBJ databases">
        <title>Rheinheimera aquimaris sp. nov., isolated from seawater of the East Sea in Korea.</title>
        <authorList>
            <person name="Kim K.H."/>
            <person name="Wenting R."/>
            <person name="Kim K.R."/>
            <person name="Jeon C.O."/>
        </authorList>
    </citation>
    <scope>NUCLEOTIDE SEQUENCE [LARGE SCALE GENOMIC DNA]</scope>
    <source>
        <strain evidence="1 2">MA-13</strain>
    </source>
</reference>
<evidence type="ECO:0000313" key="1">
    <source>
        <dbReference type="EMBL" id="MBZ9612996.1"/>
    </source>
</evidence>
<dbReference type="EMBL" id="JAERPS020000006">
    <property type="protein sequence ID" value="MBZ9612996.1"/>
    <property type="molecule type" value="Genomic_DNA"/>
</dbReference>
<dbReference type="Pfam" id="PF09523">
    <property type="entry name" value="DUF2390"/>
    <property type="match status" value="1"/>
</dbReference>
<evidence type="ECO:0000313" key="2">
    <source>
        <dbReference type="Proteomes" id="UP000663814"/>
    </source>
</evidence>
<gene>
    <name evidence="1" type="ORF">I4W93_015515</name>
</gene>